<name>A0ABX9KYE9_9BACI</name>
<comment type="caution">
    <text evidence="2">The sequence shown here is derived from an EMBL/GenBank/DDBJ whole genome shotgun (WGS) entry which is preliminary data.</text>
</comment>
<dbReference type="Gene3D" id="3.40.630.30">
    <property type="match status" value="1"/>
</dbReference>
<dbReference type="Proteomes" id="UP000264294">
    <property type="component" value="Unassembled WGS sequence"/>
</dbReference>
<dbReference type="SUPFAM" id="SSF55729">
    <property type="entry name" value="Acyl-CoA N-acyltransferases (Nat)"/>
    <property type="match status" value="1"/>
</dbReference>
<dbReference type="Pfam" id="PF13673">
    <property type="entry name" value="Acetyltransf_10"/>
    <property type="match status" value="1"/>
</dbReference>
<dbReference type="InterPro" id="IPR016181">
    <property type="entry name" value="Acyl_CoA_acyltransferase"/>
</dbReference>
<evidence type="ECO:0000313" key="2">
    <source>
        <dbReference type="EMBL" id="RFT67736.1"/>
    </source>
</evidence>
<evidence type="ECO:0000259" key="1">
    <source>
        <dbReference type="PROSITE" id="PS51186"/>
    </source>
</evidence>
<reference evidence="2 3" key="1">
    <citation type="submission" date="2018-08" db="EMBL/GenBank/DDBJ databases">
        <title>Bacillus clarus sp. nov. strain PS00077A.</title>
        <authorList>
            <person name="Mendez Acevedo M."/>
            <person name="Carroll L."/>
            <person name="Mukherjee M."/>
            <person name="Wiedmann M."/>
            <person name="Kovac J."/>
        </authorList>
    </citation>
    <scope>NUCLEOTIDE SEQUENCE [LARGE SCALE GENOMIC DNA]</scope>
    <source>
        <strain evidence="2 3">PS00077A</strain>
    </source>
</reference>
<evidence type="ECO:0000313" key="3">
    <source>
        <dbReference type="Proteomes" id="UP000264294"/>
    </source>
</evidence>
<proteinExistence type="predicted"/>
<keyword evidence="3" id="KW-1185">Reference proteome</keyword>
<organism evidence="2 3">
    <name type="scientific">Bacillus clarus</name>
    <dbReference type="NCBI Taxonomy" id="2338372"/>
    <lineage>
        <taxon>Bacteria</taxon>
        <taxon>Bacillati</taxon>
        <taxon>Bacillota</taxon>
        <taxon>Bacilli</taxon>
        <taxon>Bacillales</taxon>
        <taxon>Bacillaceae</taxon>
        <taxon>Bacillus</taxon>
        <taxon>Bacillus cereus group</taxon>
    </lineage>
</organism>
<gene>
    <name evidence="2" type="ORF">D0U04_06470</name>
</gene>
<dbReference type="InterPro" id="IPR000182">
    <property type="entry name" value="GNAT_dom"/>
</dbReference>
<feature type="domain" description="N-acetyltransferase" evidence="1">
    <location>
        <begin position="1"/>
        <end position="50"/>
    </location>
</feature>
<dbReference type="PROSITE" id="PS51186">
    <property type="entry name" value="GNAT"/>
    <property type="match status" value="1"/>
</dbReference>
<dbReference type="EMBL" id="QVOD01000005">
    <property type="protein sequence ID" value="RFT67736.1"/>
    <property type="molecule type" value="Genomic_DNA"/>
</dbReference>
<sequence length="50" mass="5719">MFTHKDHQGRGIASRLLQKLEEAAMKLGDKEIYIEASITAKHFFENKGTK</sequence>
<dbReference type="CDD" id="cd04301">
    <property type="entry name" value="NAT_SF"/>
    <property type="match status" value="1"/>
</dbReference>
<accession>A0ABX9KYE9</accession>
<protein>
    <submittedName>
        <fullName evidence="2">N-acetyltransferase</fullName>
    </submittedName>
</protein>